<reference evidence="1 2" key="1">
    <citation type="journal article" date="2019" name="Syst. Appl. Microbiol.">
        <title>New species of pathogenic Pseudomonas isolated from citrus in Tunisia: Proposal of Pseudomonas kairouanensis sp. nov. and Pseudomonas nabeulensis sp. nov.</title>
        <authorList>
            <person name="Oueslati M."/>
            <person name="Mulet M."/>
            <person name="Gomila M."/>
            <person name="Berge O."/>
            <person name="Hajlaoui M.R."/>
            <person name="Lalucat J."/>
            <person name="Sadfi-Zouaoui N."/>
            <person name="Garcia-Valdes E."/>
        </authorList>
    </citation>
    <scope>NUCLEOTIDE SEQUENCE [LARGE SCALE GENOMIC DNA]</scope>
    <source>
        <strain evidence="1 2">E10B</strain>
    </source>
</reference>
<comment type="caution">
    <text evidence="1">The sequence shown here is derived from an EMBL/GenBank/DDBJ whole genome shotgun (WGS) entry which is preliminary data.</text>
</comment>
<proteinExistence type="predicted"/>
<keyword evidence="2" id="KW-1185">Reference proteome</keyword>
<name>A0A4Z0AXU4_9PSED</name>
<evidence type="ECO:0000313" key="2">
    <source>
        <dbReference type="Proteomes" id="UP000297734"/>
    </source>
</evidence>
<accession>A0A4Z0AXU4</accession>
<dbReference type="OrthoDB" id="7031433at2"/>
<protein>
    <submittedName>
        <fullName evidence="1">Uncharacterized protein</fullName>
    </submittedName>
</protein>
<sequence>MEREETGSPAFPGIEANYHREDEASMTLRDYFAAKVIVKIAPSFGEIGELADAGHGVEEILSLAAKYSYEVADAMLAARSA</sequence>
<evidence type="ECO:0000313" key="1">
    <source>
        <dbReference type="EMBL" id="TFY91271.1"/>
    </source>
</evidence>
<dbReference type="Proteomes" id="UP000297734">
    <property type="component" value="Unassembled WGS sequence"/>
</dbReference>
<organism evidence="1 2">
    <name type="scientific">Pseudomonas nabeulensis</name>
    <dbReference type="NCBI Taxonomy" id="2293833"/>
    <lineage>
        <taxon>Bacteria</taxon>
        <taxon>Pseudomonadati</taxon>
        <taxon>Pseudomonadota</taxon>
        <taxon>Gammaproteobacteria</taxon>
        <taxon>Pseudomonadales</taxon>
        <taxon>Pseudomonadaceae</taxon>
        <taxon>Pseudomonas</taxon>
    </lineage>
</organism>
<dbReference type="AlphaFoldDB" id="A0A4Z0AXU4"/>
<dbReference type="EMBL" id="QUZT01000037">
    <property type="protein sequence ID" value="TFY91271.1"/>
    <property type="molecule type" value="Genomic_DNA"/>
</dbReference>
<gene>
    <name evidence="1" type="ORF">DYL61_19110</name>
</gene>
<dbReference type="RefSeq" id="WP_135309613.1">
    <property type="nucleotide sequence ID" value="NZ_QUZT01000037.1"/>
</dbReference>